<dbReference type="PROSITE" id="PS50893">
    <property type="entry name" value="ABC_TRANSPORTER_2"/>
    <property type="match status" value="1"/>
</dbReference>
<dbReference type="SMART" id="SM00382">
    <property type="entry name" value="AAA"/>
    <property type="match status" value="1"/>
</dbReference>
<dbReference type="InterPro" id="IPR017871">
    <property type="entry name" value="ABC_transporter-like_CS"/>
</dbReference>
<dbReference type="Proteomes" id="UP000316095">
    <property type="component" value="Unassembled WGS sequence"/>
</dbReference>
<sequence>MQRQPTSRQKFDEYRADFLDKEVRNSKMSGKKRERSSRKLIADFFGLLRGHYAAITLSLGTLTIATVLALLPPVGIKFVVDYVLGDKSMPTTFPSWIPREPWPLLMTITLGVLGISLIKTLLHVWGRWHATRVTKLVQMSVRKKVYDHAIRLPLHRIHELRSGGAASILRQDAGSVGDLVFGMLYNPWRALIQLLGSLLVLAWVDWKLLIGASLLIPVVYVTHKTWISRIRPQFRKVRAQREEVDSQATESFGGIRIVRGFSQQRAETNRLMRGNHLMGRQELYAWWWMRLIEIVWETIIPLASAGLLLYGGYQVLQGTLSLGDLMMFLVYLLMLLDPLAVLAQSAATFQNSLSGLDRVLDLLEETQEMESDRETRLLDLETCDGKITFENVSFSYPAADQPALIDCSIEIQPGETIALVGPSGAGKTTFCNLVARFYDPTSGSMKIDGVDLRDLEVESYRRLVGIVEQDVFLFDGTVAANIGYGDRSASLDDIKRAAKIANAAEFIEQLPKQYDTIIGERGVKLSGGQRQRLAIARAVLADPRILILDEATSNLDTESERLIQSSMVSLMENRTCFVIAHRLSTIIHADRIIVLRAGRILEVGTHAELMAEDGVYREMVRMQTSEERIPDQEVSGSV</sequence>
<dbReference type="InterPro" id="IPR003593">
    <property type="entry name" value="AAA+_ATPase"/>
</dbReference>
<keyword evidence="3" id="KW-0547">Nucleotide-binding</keyword>
<dbReference type="PANTHER" id="PTHR43394:SF1">
    <property type="entry name" value="ATP-BINDING CASSETTE SUB-FAMILY B MEMBER 10, MITOCHONDRIAL"/>
    <property type="match status" value="1"/>
</dbReference>
<dbReference type="RefSeq" id="WP_146504767.1">
    <property type="nucleotide sequence ID" value="NZ_SJPG01000001.1"/>
</dbReference>
<dbReference type="GO" id="GO:0016887">
    <property type="term" value="F:ATP hydrolysis activity"/>
    <property type="evidence" value="ECO:0007669"/>
    <property type="project" value="InterPro"/>
</dbReference>
<dbReference type="InterPro" id="IPR039421">
    <property type="entry name" value="Type_1_exporter"/>
</dbReference>
<dbReference type="CDD" id="cd03251">
    <property type="entry name" value="ABCC_MsbA"/>
    <property type="match status" value="1"/>
</dbReference>
<keyword evidence="4 10" id="KW-0067">ATP-binding</keyword>
<comment type="caution">
    <text evidence="10">The sequence shown here is derived from an EMBL/GenBank/DDBJ whole genome shotgun (WGS) entry which is preliminary data.</text>
</comment>
<feature type="transmembrane region" description="Helical" evidence="7">
    <location>
        <begin position="102"/>
        <end position="122"/>
    </location>
</feature>
<keyword evidence="6 7" id="KW-0472">Membrane</keyword>
<dbReference type="InterPro" id="IPR011527">
    <property type="entry name" value="ABC1_TM_dom"/>
</dbReference>
<protein>
    <submittedName>
        <fullName evidence="10">Putative multidrug export ATP-binding/permease protein</fullName>
        <ecNumber evidence="10">3.6.3.-</ecNumber>
    </submittedName>
</protein>
<accession>A0A5C5XIJ2</accession>
<dbReference type="FunFam" id="3.40.50.300:FF:000218">
    <property type="entry name" value="Multidrug ABC transporter ATP-binding protein"/>
    <property type="match status" value="1"/>
</dbReference>
<evidence type="ECO:0000256" key="4">
    <source>
        <dbReference type="ARBA" id="ARBA00022840"/>
    </source>
</evidence>
<keyword evidence="10" id="KW-0378">Hydrolase</keyword>
<evidence type="ECO:0000256" key="1">
    <source>
        <dbReference type="ARBA" id="ARBA00004651"/>
    </source>
</evidence>
<evidence type="ECO:0000259" key="9">
    <source>
        <dbReference type="PROSITE" id="PS50929"/>
    </source>
</evidence>
<organism evidence="10 11">
    <name type="scientific">Rubinisphaera italica</name>
    <dbReference type="NCBI Taxonomy" id="2527969"/>
    <lineage>
        <taxon>Bacteria</taxon>
        <taxon>Pseudomonadati</taxon>
        <taxon>Planctomycetota</taxon>
        <taxon>Planctomycetia</taxon>
        <taxon>Planctomycetales</taxon>
        <taxon>Planctomycetaceae</taxon>
        <taxon>Rubinisphaera</taxon>
    </lineage>
</organism>
<dbReference type="EMBL" id="SJPG01000001">
    <property type="protein sequence ID" value="TWT62967.1"/>
    <property type="molecule type" value="Genomic_DNA"/>
</dbReference>
<dbReference type="SUPFAM" id="SSF90123">
    <property type="entry name" value="ABC transporter transmembrane region"/>
    <property type="match status" value="1"/>
</dbReference>
<dbReference type="Pfam" id="PF00005">
    <property type="entry name" value="ABC_tran"/>
    <property type="match status" value="1"/>
</dbReference>
<evidence type="ECO:0000256" key="3">
    <source>
        <dbReference type="ARBA" id="ARBA00022741"/>
    </source>
</evidence>
<keyword evidence="2 7" id="KW-0812">Transmembrane</keyword>
<evidence type="ECO:0000313" key="11">
    <source>
        <dbReference type="Proteomes" id="UP000316095"/>
    </source>
</evidence>
<dbReference type="InterPro" id="IPR036640">
    <property type="entry name" value="ABC1_TM_sf"/>
</dbReference>
<evidence type="ECO:0000256" key="7">
    <source>
        <dbReference type="SAM" id="Phobius"/>
    </source>
</evidence>
<dbReference type="OrthoDB" id="9762778at2"/>
<gene>
    <name evidence="10" type="ORF">Pan54_37180</name>
</gene>
<proteinExistence type="predicted"/>
<keyword evidence="5 7" id="KW-1133">Transmembrane helix</keyword>
<dbReference type="Gene3D" id="3.40.50.300">
    <property type="entry name" value="P-loop containing nucleotide triphosphate hydrolases"/>
    <property type="match status" value="1"/>
</dbReference>
<evidence type="ECO:0000256" key="2">
    <source>
        <dbReference type="ARBA" id="ARBA00022692"/>
    </source>
</evidence>
<feature type="domain" description="ABC transmembrane type-1" evidence="9">
    <location>
        <begin position="57"/>
        <end position="351"/>
    </location>
</feature>
<dbReference type="PANTHER" id="PTHR43394">
    <property type="entry name" value="ATP-DEPENDENT PERMEASE MDL1, MITOCHONDRIAL"/>
    <property type="match status" value="1"/>
</dbReference>
<dbReference type="PROSITE" id="PS50929">
    <property type="entry name" value="ABC_TM1F"/>
    <property type="match status" value="1"/>
</dbReference>
<evidence type="ECO:0000259" key="8">
    <source>
        <dbReference type="PROSITE" id="PS50893"/>
    </source>
</evidence>
<dbReference type="InterPro" id="IPR027417">
    <property type="entry name" value="P-loop_NTPase"/>
</dbReference>
<dbReference type="SUPFAM" id="SSF52540">
    <property type="entry name" value="P-loop containing nucleoside triphosphate hydrolases"/>
    <property type="match status" value="1"/>
</dbReference>
<name>A0A5C5XIJ2_9PLAN</name>
<dbReference type="InterPro" id="IPR003439">
    <property type="entry name" value="ABC_transporter-like_ATP-bd"/>
</dbReference>
<dbReference type="PROSITE" id="PS00211">
    <property type="entry name" value="ABC_TRANSPORTER_1"/>
    <property type="match status" value="1"/>
</dbReference>
<dbReference type="GO" id="GO:0005524">
    <property type="term" value="F:ATP binding"/>
    <property type="evidence" value="ECO:0007669"/>
    <property type="project" value="UniProtKB-KW"/>
</dbReference>
<comment type="subcellular location">
    <subcellularLocation>
        <location evidence="1">Cell membrane</location>
        <topology evidence="1">Multi-pass membrane protein</topology>
    </subcellularLocation>
</comment>
<dbReference type="Pfam" id="PF00664">
    <property type="entry name" value="ABC_membrane"/>
    <property type="match status" value="1"/>
</dbReference>
<feature type="transmembrane region" description="Helical" evidence="7">
    <location>
        <begin position="40"/>
        <end position="71"/>
    </location>
</feature>
<evidence type="ECO:0000313" key="10">
    <source>
        <dbReference type="EMBL" id="TWT62967.1"/>
    </source>
</evidence>
<feature type="transmembrane region" description="Helical" evidence="7">
    <location>
        <begin position="325"/>
        <end position="343"/>
    </location>
</feature>
<feature type="transmembrane region" description="Helical" evidence="7">
    <location>
        <begin position="294"/>
        <end position="313"/>
    </location>
</feature>
<dbReference type="Gene3D" id="1.20.1560.10">
    <property type="entry name" value="ABC transporter type 1, transmembrane domain"/>
    <property type="match status" value="1"/>
</dbReference>
<feature type="domain" description="ABC transporter" evidence="8">
    <location>
        <begin position="387"/>
        <end position="622"/>
    </location>
</feature>
<keyword evidence="11" id="KW-1185">Reference proteome</keyword>
<reference evidence="10 11" key="1">
    <citation type="submission" date="2019-02" db="EMBL/GenBank/DDBJ databases">
        <title>Deep-cultivation of Planctomycetes and their phenomic and genomic characterization uncovers novel biology.</title>
        <authorList>
            <person name="Wiegand S."/>
            <person name="Jogler M."/>
            <person name="Boedeker C."/>
            <person name="Pinto D."/>
            <person name="Vollmers J."/>
            <person name="Rivas-Marin E."/>
            <person name="Kohn T."/>
            <person name="Peeters S.H."/>
            <person name="Heuer A."/>
            <person name="Rast P."/>
            <person name="Oberbeckmann S."/>
            <person name="Bunk B."/>
            <person name="Jeske O."/>
            <person name="Meyerdierks A."/>
            <person name="Storesund J.E."/>
            <person name="Kallscheuer N."/>
            <person name="Luecker S."/>
            <person name="Lage O.M."/>
            <person name="Pohl T."/>
            <person name="Merkel B.J."/>
            <person name="Hornburger P."/>
            <person name="Mueller R.-W."/>
            <person name="Bruemmer F."/>
            <person name="Labrenz M."/>
            <person name="Spormann A.M."/>
            <person name="Op Den Camp H."/>
            <person name="Overmann J."/>
            <person name="Amann R."/>
            <person name="Jetten M.S.M."/>
            <person name="Mascher T."/>
            <person name="Medema M.H."/>
            <person name="Devos D.P."/>
            <person name="Kaster A.-K."/>
            <person name="Ovreas L."/>
            <person name="Rohde M."/>
            <person name="Galperin M.Y."/>
            <person name="Jogler C."/>
        </authorList>
    </citation>
    <scope>NUCLEOTIDE SEQUENCE [LARGE SCALE GENOMIC DNA]</scope>
    <source>
        <strain evidence="10 11">Pan54</strain>
    </source>
</reference>
<evidence type="ECO:0000256" key="6">
    <source>
        <dbReference type="ARBA" id="ARBA00023136"/>
    </source>
</evidence>
<dbReference type="CDD" id="cd07346">
    <property type="entry name" value="ABC_6TM_exporters"/>
    <property type="match status" value="1"/>
</dbReference>
<dbReference type="GO" id="GO:0015421">
    <property type="term" value="F:ABC-type oligopeptide transporter activity"/>
    <property type="evidence" value="ECO:0007669"/>
    <property type="project" value="TreeGrafter"/>
</dbReference>
<dbReference type="EC" id="3.6.3.-" evidence="10"/>
<evidence type="ECO:0000256" key="5">
    <source>
        <dbReference type="ARBA" id="ARBA00022989"/>
    </source>
</evidence>
<dbReference type="GO" id="GO:0005886">
    <property type="term" value="C:plasma membrane"/>
    <property type="evidence" value="ECO:0007669"/>
    <property type="project" value="UniProtKB-SubCell"/>
</dbReference>
<dbReference type="AlphaFoldDB" id="A0A5C5XIJ2"/>